<dbReference type="Pfam" id="PF21120">
    <property type="entry name" value="WHD_MCM_arc"/>
    <property type="match status" value="1"/>
</dbReference>
<dbReference type="AlphaFoldDB" id="A0A150IV52"/>
<evidence type="ECO:0000256" key="6">
    <source>
        <dbReference type="RuleBase" id="RU004070"/>
    </source>
</evidence>
<dbReference type="Gene3D" id="3.40.50.300">
    <property type="entry name" value="P-loop containing nucleotide triphosphate hydrolases"/>
    <property type="match status" value="1"/>
</dbReference>
<dbReference type="InterPro" id="IPR041562">
    <property type="entry name" value="MCM_lid"/>
</dbReference>
<dbReference type="PRINTS" id="PR01657">
    <property type="entry name" value="MCMFAMILY"/>
</dbReference>
<dbReference type="GO" id="GO:0016787">
    <property type="term" value="F:hydrolase activity"/>
    <property type="evidence" value="ECO:0007669"/>
    <property type="project" value="UniProtKB-KW"/>
</dbReference>
<dbReference type="GO" id="GO:0005524">
    <property type="term" value="F:ATP binding"/>
    <property type="evidence" value="ECO:0007669"/>
    <property type="project" value="UniProtKB-KW"/>
</dbReference>
<keyword evidence="2" id="KW-0235">DNA replication</keyword>
<dbReference type="GO" id="GO:0042555">
    <property type="term" value="C:MCM complex"/>
    <property type="evidence" value="ECO:0007669"/>
    <property type="project" value="TreeGrafter"/>
</dbReference>
<feature type="compositionally biased region" description="Polar residues" evidence="7">
    <location>
        <begin position="1"/>
        <end position="11"/>
    </location>
</feature>
<protein>
    <submittedName>
        <fullName evidence="9">Minichromosome maintenance protein MCM</fullName>
        <ecNumber evidence="9">3.6.4.12</ecNumber>
    </submittedName>
</protein>
<proteinExistence type="inferred from homology"/>
<keyword evidence="4 6" id="KW-0067">ATP-binding</keyword>
<evidence type="ECO:0000256" key="1">
    <source>
        <dbReference type="ARBA" id="ARBA00008010"/>
    </source>
</evidence>
<dbReference type="GO" id="GO:0006260">
    <property type="term" value="P:DNA replication"/>
    <property type="evidence" value="ECO:0007669"/>
    <property type="project" value="UniProtKB-KW"/>
</dbReference>
<evidence type="ECO:0000256" key="3">
    <source>
        <dbReference type="ARBA" id="ARBA00022741"/>
    </source>
</evidence>
<keyword evidence="5 6" id="KW-0238">DNA-binding</keyword>
<dbReference type="GO" id="GO:0017116">
    <property type="term" value="F:single-stranded DNA helicase activity"/>
    <property type="evidence" value="ECO:0007669"/>
    <property type="project" value="TreeGrafter"/>
</dbReference>
<dbReference type="EMBL" id="LNJC01000059">
    <property type="protein sequence ID" value="KYC48877.1"/>
    <property type="molecule type" value="Genomic_DNA"/>
</dbReference>
<keyword evidence="9" id="KW-0378">Hydrolase</keyword>
<comment type="caution">
    <text evidence="9">The sequence shown here is derived from an EMBL/GenBank/DDBJ whole genome shotgun (WGS) entry which is preliminary data.</text>
</comment>
<gene>
    <name evidence="9" type="primary">mcm_2</name>
    <name evidence="9" type="ORF">APG12_01762</name>
</gene>
<dbReference type="InterPro" id="IPR048907">
    <property type="entry name" value="WHD_MCM_arc"/>
</dbReference>
<evidence type="ECO:0000256" key="2">
    <source>
        <dbReference type="ARBA" id="ARBA00022705"/>
    </source>
</evidence>
<dbReference type="FunFam" id="3.40.50.300:FF:002469">
    <property type="entry name" value="Cell division control protein 21"/>
    <property type="match status" value="1"/>
</dbReference>
<reference evidence="9 10" key="1">
    <citation type="journal article" date="2016" name="ISME J.">
        <title>Chasing the elusive Euryarchaeota class WSA2: genomes reveal a uniquely fastidious methyl-reducing methanogen.</title>
        <authorList>
            <person name="Nobu M.K."/>
            <person name="Narihiro T."/>
            <person name="Kuroda K."/>
            <person name="Mei R."/>
            <person name="Liu W.T."/>
        </authorList>
    </citation>
    <scope>NUCLEOTIDE SEQUENCE [LARGE SCALE GENOMIC DNA]</scope>
    <source>
        <strain evidence="9">BMIXfssc0709_Meth_Bin006</strain>
    </source>
</reference>
<accession>A0A150IV52</accession>
<dbReference type="Pfam" id="PF17855">
    <property type="entry name" value="MCM_lid"/>
    <property type="match status" value="1"/>
</dbReference>
<keyword evidence="3 6" id="KW-0547">Nucleotide-binding</keyword>
<sequence>MKKSKQSSFTQKPPEDNKPNYGLEITAEDKNKIQKLSKNPEIFNLITDSIVPSIYDHSNLKEAIAFQLFGGITKEVEDGIYIPGGINILIVGDPGVGKTHLLKGALNLTQNAIYIDSNKSYANGIYKHLSDEHDLQNLDETIFNQENYLVCIDSLKVKSNEVMFLKEALGKNTSFNTKEELLNILNSKCSVLAATNPKFGRFDRYKAIAEQINIPPTILSYFDLIFLVEDKSVVEEDAKLAFHLLKLHQERKICMEIDSILMKKYIAYARKEINPKLTDKAVTLLHEFYLRIRQSSEDDFMPIPITVRQLESLIKLSEACARIRLSEEVTGSDVKRVIKIYEKLLRLMGFDIEQKVISSDTQLVIEVIKEIENLHGGQAPIAVFINEISTRYNLDKNNVRNIIKTIKSLGLVYEPQKGFLKTV</sequence>
<evidence type="ECO:0000259" key="8">
    <source>
        <dbReference type="PROSITE" id="PS50051"/>
    </source>
</evidence>
<dbReference type="SMART" id="SM00350">
    <property type="entry name" value="MCM"/>
    <property type="match status" value="1"/>
</dbReference>
<dbReference type="InterPro" id="IPR031327">
    <property type="entry name" value="MCM"/>
</dbReference>
<feature type="domain" description="MCM C-terminal AAA(+) ATPase" evidence="8">
    <location>
        <begin position="42"/>
        <end position="244"/>
    </location>
</feature>
<evidence type="ECO:0000313" key="10">
    <source>
        <dbReference type="Proteomes" id="UP000092403"/>
    </source>
</evidence>
<dbReference type="Proteomes" id="UP000092403">
    <property type="component" value="Unassembled WGS sequence"/>
</dbReference>
<dbReference type="InterPro" id="IPR027417">
    <property type="entry name" value="P-loop_NTPase"/>
</dbReference>
<dbReference type="GO" id="GO:0003697">
    <property type="term" value="F:single-stranded DNA binding"/>
    <property type="evidence" value="ECO:0007669"/>
    <property type="project" value="TreeGrafter"/>
</dbReference>
<evidence type="ECO:0000256" key="7">
    <source>
        <dbReference type="SAM" id="MobiDB-lite"/>
    </source>
</evidence>
<dbReference type="PROSITE" id="PS50051">
    <property type="entry name" value="MCM_2"/>
    <property type="match status" value="1"/>
</dbReference>
<dbReference type="SUPFAM" id="SSF52540">
    <property type="entry name" value="P-loop containing nucleoside triphosphate hydrolases"/>
    <property type="match status" value="1"/>
</dbReference>
<name>A0A150IV52_9EURY</name>
<dbReference type="Gene3D" id="1.10.10.10">
    <property type="entry name" value="Winged helix-like DNA-binding domain superfamily/Winged helix DNA-binding domain"/>
    <property type="match status" value="1"/>
</dbReference>
<comment type="similarity">
    <text evidence="1 6">Belongs to the MCM family.</text>
</comment>
<dbReference type="InterPro" id="IPR003593">
    <property type="entry name" value="AAA+_ATPase"/>
</dbReference>
<dbReference type="PANTHER" id="PTHR11630">
    <property type="entry name" value="DNA REPLICATION LICENSING FACTOR MCM FAMILY MEMBER"/>
    <property type="match status" value="1"/>
</dbReference>
<dbReference type="InterPro" id="IPR036388">
    <property type="entry name" value="WH-like_DNA-bd_sf"/>
</dbReference>
<evidence type="ECO:0000256" key="4">
    <source>
        <dbReference type="ARBA" id="ARBA00022840"/>
    </source>
</evidence>
<dbReference type="PANTHER" id="PTHR11630:SF66">
    <property type="entry name" value="DNA REPLICATION LICENSING FACTOR MCM4"/>
    <property type="match status" value="1"/>
</dbReference>
<evidence type="ECO:0000313" key="9">
    <source>
        <dbReference type="EMBL" id="KYC48877.1"/>
    </source>
</evidence>
<dbReference type="PATRIC" id="fig|1706438.3.peg.1773"/>
<evidence type="ECO:0000256" key="5">
    <source>
        <dbReference type="ARBA" id="ARBA00023125"/>
    </source>
</evidence>
<feature type="region of interest" description="Disordered" evidence="7">
    <location>
        <begin position="1"/>
        <end position="22"/>
    </location>
</feature>
<dbReference type="InterPro" id="IPR001208">
    <property type="entry name" value="MCM_dom"/>
</dbReference>
<dbReference type="SMART" id="SM00382">
    <property type="entry name" value="AAA"/>
    <property type="match status" value="1"/>
</dbReference>
<organism evidence="9 10">
    <name type="scientific">Candidatus Methanofastidiosum methylothiophilum</name>
    <dbReference type="NCBI Taxonomy" id="1705564"/>
    <lineage>
        <taxon>Archaea</taxon>
        <taxon>Methanobacteriati</taxon>
        <taxon>Methanobacteriota</taxon>
        <taxon>Stenosarchaea group</taxon>
        <taxon>Candidatus Methanofastidiosia</taxon>
        <taxon>Candidatus Methanofastidiosales</taxon>
        <taxon>Candidatus Methanofastidiosaceae</taxon>
        <taxon>Candidatus Methanofastidiosum</taxon>
    </lineage>
</organism>
<dbReference type="Pfam" id="PF00493">
    <property type="entry name" value="MCM"/>
    <property type="match status" value="1"/>
</dbReference>
<dbReference type="EC" id="3.6.4.12" evidence="9"/>